<keyword evidence="4" id="KW-1185">Reference proteome</keyword>
<evidence type="ECO:0000313" key="3">
    <source>
        <dbReference type="EMBL" id="PVY96020.1"/>
    </source>
</evidence>
<feature type="compositionally biased region" description="Basic and acidic residues" evidence="1">
    <location>
        <begin position="27"/>
        <end position="50"/>
    </location>
</feature>
<reference evidence="3 4" key="1">
    <citation type="submission" date="2018-04" db="EMBL/GenBank/DDBJ databases">
        <title>Genomic Encyclopedia of Type Strains, Phase IV (KMG-IV): sequencing the most valuable type-strain genomes for metagenomic binning, comparative biology and taxonomic classification.</title>
        <authorList>
            <person name="Goeker M."/>
        </authorList>
    </citation>
    <scope>NUCLEOTIDE SEQUENCE [LARGE SCALE GENOMIC DNA]</scope>
    <source>
        <strain evidence="3 4">DSM 45771</strain>
    </source>
</reference>
<evidence type="ECO:0000259" key="2">
    <source>
        <dbReference type="Pfam" id="PF08044"/>
    </source>
</evidence>
<gene>
    <name evidence="3" type="ORF">C8D89_13316</name>
</gene>
<dbReference type="EMBL" id="QEKW01000033">
    <property type="protein sequence ID" value="PVY96020.1"/>
    <property type="molecule type" value="Genomic_DNA"/>
</dbReference>
<dbReference type="Proteomes" id="UP000245639">
    <property type="component" value="Unassembled WGS sequence"/>
</dbReference>
<sequence>MTEPHPSPRIGTAEREAAMAALGAHLEAGRLDPEEYGERSARVTEARTAEDLEPLFADLPEPHPLTATGTATPVPAREDAAPARRPSGTGALARWGPAISGALPIIALVLFLTVPIPNAWVFFLLVPLGAALFARSRRAGDGPDQP</sequence>
<evidence type="ECO:0000313" key="4">
    <source>
        <dbReference type="Proteomes" id="UP000245639"/>
    </source>
</evidence>
<evidence type="ECO:0000256" key="1">
    <source>
        <dbReference type="SAM" id="MobiDB-lite"/>
    </source>
</evidence>
<feature type="region of interest" description="Disordered" evidence="1">
    <location>
        <begin position="1"/>
        <end position="88"/>
    </location>
</feature>
<dbReference type="Pfam" id="PF08044">
    <property type="entry name" value="DUF1707"/>
    <property type="match status" value="1"/>
</dbReference>
<name>A0A2U1E7X5_9PSEU</name>
<feature type="domain" description="DUF1707" evidence="2">
    <location>
        <begin position="9"/>
        <end position="60"/>
    </location>
</feature>
<dbReference type="InterPro" id="IPR012551">
    <property type="entry name" value="DUF1707_SHOCT-like"/>
</dbReference>
<protein>
    <submittedName>
        <fullName evidence="3">Uncharacterized protein DUF1707</fullName>
    </submittedName>
</protein>
<proteinExistence type="predicted"/>
<dbReference type="RefSeq" id="WP_116711464.1">
    <property type="nucleotide sequence ID" value="NZ_QEKW01000033.1"/>
</dbReference>
<organism evidence="3 4">
    <name type="scientific">Actinomycetospora cinnamomea</name>
    <dbReference type="NCBI Taxonomy" id="663609"/>
    <lineage>
        <taxon>Bacteria</taxon>
        <taxon>Bacillati</taxon>
        <taxon>Actinomycetota</taxon>
        <taxon>Actinomycetes</taxon>
        <taxon>Pseudonocardiales</taxon>
        <taxon>Pseudonocardiaceae</taxon>
        <taxon>Actinomycetospora</taxon>
    </lineage>
</organism>
<dbReference type="AlphaFoldDB" id="A0A2U1E7X5"/>
<comment type="caution">
    <text evidence="3">The sequence shown here is derived from an EMBL/GenBank/DDBJ whole genome shotgun (WGS) entry which is preliminary data.</text>
</comment>
<accession>A0A2U1E7X5</accession>
<dbReference type="OrthoDB" id="3534574at2"/>